<dbReference type="SUPFAM" id="SSF56645">
    <property type="entry name" value="Acyl-CoA dehydrogenase NM domain-like"/>
    <property type="match status" value="1"/>
</dbReference>
<evidence type="ECO:0000256" key="2">
    <source>
        <dbReference type="ARBA" id="ARBA00009347"/>
    </source>
</evidence>
<dbReference type="PROSITE" id="PS00073">
    <property type="entry name" value="ACYL_COA_DH_2"/>
    <property type="match status" value="1"/>
</dbReference>
<accession>A0ABV4FGV3</accession>
<dbReference type="InterPro" id="IPR050741">
    <property type="entry name" value="Acyl-CoA_dehydrogenase"/>
</dbReference>
<dbReference type="PANTHER" id="PTHR48083:SF6">
    <property type="entry name" value="ACYL-COA DEHYDROGENASE 6"/>
    <property type="match status" value="1"/>
</dbReference>
<protein>
    <submittedName>
        <fullName evidence="10">Citronellyl-CoA dehydrogenase</fullName>
        <ecNumber evidence="10">1.3.99.-</ecNumber>
    </submittedName>
</protein>
<dbReference type="PROSITE" id="PS00072">
    <property type="entry name" value="ACYL_COA_DH_1"/>
    <property type="match status" value="1"/>
</dbReference>
<dbReference type="GO" id="GO:0016491">
    <property type="term" value="F:oxidoreductase activity"/>
    <property type="evidence" value="ECO:0007669"/>
    <property type="project" value="UniProtKB-KW"/>
</dbReference>
<dbReference type="PIRSF" id="PIRSF016578">
    <property type="entry name" value="HsaA"/>
    <property type="match status" value="1"/>
</dbReference>
<dbReference type="InterPro" id="IPR046373">
    <property type="entry name" value="Acyl-CoA_Oxase/DH_mid-dom_sf"/>
</dbReference>
<dbReference type="Pfam" id="PF02771">
    <property type="entry name" value="Acyl-CoA_dh_N"/>
    <property type="match status" value="1"/>
</dbReference>
<dbReference type="InterPro" id="IPR037069">
    <property type="entry name" value="AcylCoA_DH/ox_N_sf"/>
</dbReference>
<keyword evidence="3 6" id="KW-0285">Flavoprotein</keyword>
<keyword evidence="11" id="KW-1185">Reference proteome</keyword>
<organism evidence="10 11">
    <name type="scientific">Bradyrhizobium elkanii</name>
    <dbReference type="NCBI Taxonomy" id="29448"/>
    <lineage>
        <taxon>Bacteria</taxon>
        <taxon>Pseudomonadati</taxon>
        <taxon>Pseudomonadota</taxon>
        <taxon>Alphaproteobacteria</taxon>
        <taxon>Hyphomicrobiales</taxon>
        <taxon>Nitrobacteraceae</taxon>
        <taxon>Bradyrhizobium</taxon>
    </lineage>
</organism>
<keyword evidence="5 6" id="KW-0560">Oxidoreductase</keyword>
<evidence type="ECO:0000313" key="11">
    <source>
        <dbReference type="Proteomes" id="UP001565471"/>
    </source>
</evidence>
<keyword evidence="4 6" id="KW-0274">FAD</keyword>
<proteinExistence type="inferred from homology"/>
<dbReference type="EC" id="1.3.99.-" evidence="10"/>
<dbReference type="SUPFAM" id="SSF47203">
    <property type="entry name" value="Acyl-CoA dehydrogenase C-terminal domain-like"/>
    <property type="match status" value="1"/>
</dbReference>
<evidence type="ECO:0000313" key="10">
    <source>
        <dbReference type="EMBL" id="MEY9322715.1"/>
    </source>
</evidence>
<evidence type="ECO:0000256" key="6">
    <source>
        <dbReference type="RuleBase" id="RU362125"/>
    </source>
</evidence>
<evidence type="ECO:0000256" key="3">
    <source>
        <dbReference type="ARBA" id="ARBA00022630"/>
    </source>
</evidence>
<dbReference type="Gene3D" id="2.40.110.10">
    <property type="entry name" value="Butyryl-CoA Dehydrogenase, subunit A, domain 2"/>
    <property type="match status" value="1"/>
</dbReference>
<evidence type="ECO:0000256" key="5">
    <source>
        <dbReference type="ARBA" id="ARBA00023002"/>
    </source>
</evidence>
<feature type="domain" description="Acyl-CoA dehydrogenase/oxidase N-terminal" evidence="9">
    <location>
        <begin position="43"/>
        <end position="157"/>
    </location>
</feature>
<dbReference type="InterPro" id="IPR036250">
    <property type="entry name" value="AcylCo_DH-like_C"/>
</dbReference>
<evidence type="ECO:0000259" key="9">
    <source>
        <dbReference type="Pfam" id="PF02771"/>
    </source>
</evidence>
<feature type="domain" description="Acyl-CoA dehydrogenase/oxidase C-terminal" evidence="7">
    <location>
        <begin position="268"/>
        <end position="414"/>
    </location>
</feature>
<evidence type="ECO:0000256" key="4">
    <source>
        <dbReference type="ARBA" id="ARBA00022827"/>
    </source>
</evidence>
<dbReference type="Gene3D" id="1.10.540.10">
    <property type="entry name" value="Acyl-CoA dehydrogenase/oxidase, N-terminal domain"/>
    <property type="match status" value="1"/>
</dbReference>
<reference evidence="10 11" key="1">
    <citation type="submission" date="2024-07" db="EMBL/GenBank/DDBJ databases">
        <title>Genomic Encyclopedia of Type Strains, Phase V (KMG-V): Genome sequencing to study the core and pangenomes of soil and plant-associated prokaryotes.</title>
        <authorList>
            <person name="Whitman W."/>
        </authorList>
    </citation>
    <scope>NUCLEOTIDE SEQUENCE [LARGE SCALE GENOMIC DNA]</scope>
    <source>
        <strain evidence="10 11">USDA 415</strain>
    </source>
</reference>
<dbReference type="InterPro" id="IPR009100">
    <property type="entry name" value="AcylCoA_DH/oxidase_NM_dom_sf"/>
</dbReference>
<name>A0ABV4FGV3_BRAEL</name>
<dbReference type="InterPro" id="IPR006091">
    <property type="entry name" value="Acyl-CoA_Oxase/DH_mid-dom"/>
</dbReference>
<dbReference type="InterPro" id="IPR009075">
    <property type="entry name" value="AcylCo_DH/oxidase_C"/>
</dbReference>
<dbReference type="EMBL" id="JBGBZA010000002">
    <property type="protein sequence ID" value="MEY9322715.1"/>
    <property type="molecule type" value="Genomic_DNA"/>
</dbReference>
<sequence>MPGLVPGIHVFLFGDKQDVDGRDKPGHDGIEALTELHSKMLFTADHDEPRRALQKFIAAEINPHVDEWEKADIFPAHELFKKLGDLGFLGLNKPVEFGGQGLDYSYALMMAEELGAITCGGVPMAIGVQTDMATPALARFGSDEVRREFLVPAIAGDQVACIGVSEPGAGSDVASIKTHARSDGDDYVINGGKMWITNGTQADWICLLANTSDGQVHRNKSLICVPMKTRGVQVARKLDKLGMRSSDTAQIFFDNVRVPKRNRIGEEGQGFTYQMIQFQEERLWGAAACLKAHEFIINQTIDYTRGRKAFGGSILDNQVVHFKLAEMQTEVELLRSLIYRAGEALVAGEDVTRLATMAKLKAGRLGRELTDACLQYWGGMGFTNETPVSRAYRDSRLTSIGGGVDEVMLMVLCKMMGTLPGLKQKGNA</sequence>
<evidence type="ECO:0000256" key="1">
    <source>
        <dbReference type="ARBA" id="ARBA00001974"/>
    </source>
</evidence>
<gene>
    <name evidence="10" type="ORF">ABIF29_009514</name>
</gene>
<comment type="similarity">
    <text evidence="2 6">Belongs to the acyl-CoA dehydrogenase family.</text>
</comment>
<dbReference type="Gene3D" id="1.20.140.10">
    <property type="entry name" value="Butyryl-CoA Dehydrogenase, subunit A, domain 3"/>
    <property type="match status" value="1"/>
</dbReference>
<dbReference type="InterPro" id="IPR013786">
    <property type="entry name" value="AcylCoA_DH/ox_N"/>
</dbReference>
<dbReference type="Proteomes" id="UP001565471">
    <property type="component" value="Unassembled WGS sequence"/>
</dbReference>
<comment type="caution">
    <text evidence="10">The sequence shown here is derived from an EMBL/GenBank/DDBJ whole genome shotgun (WGS) entry which is preliminary data.</text>
</comment>
<dbReference type="PANTHER" id="PTHR48083">
    <property type="entry name" value="MEDIUM-CHAIN SPECIFIC ACYL-COA DEHYDROGENASE, MITOCHONDRIAL-RELATED"/>
    <property type="match status" value="1"/>
</dbReference>
<dbReference type="Pfam" id="PF00441">
    <property type="entry name" value="Acyl-CoA_dh_1"/>
    <property type="match status" value="1"/>
</dbReference>
<dbReference type="Pfam" id="PF02770">
    <property type="entry name" value="Acyl-CoA_dh_M"/>
    <property type="match status" value="1"/>
</dbReference>
<evidence type="ECO:0000259" key="8">
    <source>
        <dbReference type="Pfam" id="PF02770"/>
    </source>
</evidence>
<feature type="domain" description="Acyl-CoA oxidase/dehydrogenase middle" evidence="8">
    <location>
        <begin position="161"/>
        <end position="256"/>
    </location>
</feature>
<evidence type="ECO:0000259" key="7">
    <source>
        <dbReference type="Pfam" id="PF00441"/>
    </source>
</evidence>
<dbReference type="InterPro" id="IPR006089">
    <property type="entry name" value="Acyl-CoA_DH_CS"/>
</dbReference>
<comment type="cofactor">
    <cofactor evidence="1 6">
        <name>FAD</name>
        <dbReference type="ChEBI" id="CHEBI:57692"/>
    </cofactor>
</comment>